<dbReference type="OMA" id="SGIACCV"/>
<evidence type="ECO:0000256" key="6">
    <source>
        <dbReference type="SAM" id="SignalP"/>
    </source>
</evidence>
<accession>A0A5M3MW43</accession>
<keyword evidence="6" id="KW-0732">Signal</keyword>
<reference evidence="8" key="1">
    <citation type="journal article" date="2012" name="Science">
        <title>The Paleozoic origin of enzymatic lignin decomposition reconstructed from 31 fungal genomes.</title>
        <authorList>
            <person name="Floudas D."/>
            <person name="Binder M."/>
            <person name="Riley R."/>
            <person name="Barry K."/>
            <person name="Blanchette R.A."/>
            <person name="Henrissat B."/>
            <person name="Martinez A.T."/>
            <person name="Otillar R."/>
            <person name="Spatafora J.W."/>
            <person name="Yadav J.S."/>
            <person name="Aerts A."/>
            <person name="Benoit I."/>
            <person name="Boyd A."/>
            <person name="Carlson A."/>
            <person name="Copeland A."/>
            <person name="Coutinho P.M."/>
            <person name="de Vries R.P."/>
            <person name="Ferreira P."/>
            <person name="Findley K."/>
            <person name="Foster B."/>
            <person name="Gaskell J."/>
            <person name="Glotzer D."/>
            <person name="Gorecki P."/>
            <person name="Heitman J."/>
            <person name="Hesse C."/>
            <person name="Hori C."/>
            <person name="Igarashi K."/>
            <person name="Jurgens J.A."/>
            <person name="Kallen N."/>
            <person name="Kersten P."/>
            <person name="Kohler A."/>
            <person name="Kuees U."/>
            <person name="Kumar T.K.A."/>
            <person name="Kuo A."/>
            <person name="LaButti K."/>
            <person name="Larrondo L.F."/>
            <person name="Lindquist E."/>
            <person name="Ling A."/>
            <person name="Lombard V."/>
            <person name="Lucas S."/>
            <person name="Lundell T."/>
            <person name="Martin R."/>
            <person name="McLaughlin D.J."/>
            <person name="Morgenstern I."/>
            <person name="Morin E."/>
            <person name="Murat C."/>
            <person name="Nagy L.G."/>
            <person name="Nolan M."/>
            <person name="Ohm R.A."/>
            <person name="Patyshakuliyeva A."/>
            <person name="Rokas A."/>
            <person name="Ruiz-Duenas F.J."/>
            <person name="Sabat G."/>
            <person name="Salamov A."/>
            <person name="Samejima M."/>
            <person name="Schmutz J."/>
            <person name="Slot J.C."/>
            <person name="St John F."/>
            <person name="Stenlid J."/>
            <person name="Sun H."/>
            <person name="Sun S."/>
            <person name="Syed K."/>
            <person name="Tsang A."/>
            <person name="Wiebenga A."/>
            <person name="Young D."/>
            <person name="Pisabarro A."/>
            <person name="Eastwood D.C."/>
            <person name="Martin F."/>
            <person name="Cullen D."/>
            <person name="Grigoriev I.V."/>
            <person name="Hibbett D.S."/>
        </authorList>
    </citation>
    <scope>NUCLEOTIDE SEQUENCE [LARGE SCALE GENOMIC DNA]</scope>
    <source>
        <strain evidence="8">RWD-64-598 SS2</strain>
    </source>
</reference>
<dbReference type="EC" id="2.1.1.100" evidence="5"/>
<comment type="subcellular location">
    <subcellularLocation>
        <location evidence="5">Endoplasmic reticulum membrane</location>
        <topology evidence="5">Multi-pass membrane protein</topology>
    </subcellularLocation>
    <subcellularLocation>
        <location evidence="1">Membrane</location>
        <topology evidence="1">Multi-pass membrane protein</topology>
    </subcellularLocation>
</comment>
<evidence type="ECO:0000256" key="2">
    <source>
        <dbReference type="ARBA" id="ARBA00022692"/>
    </source>
</evidence>
<keyword evidence="5" id="KW-0256">Endoplasmic reticulum</keyword>
<organism evidence="7 8">
    <name type="scientific">Coniophora puteana (strain RWD-64-598)</name>
    <name type="common">Brown rot fungus</name>
    <dbReference type="NCBI Taxonomy" id="741705"/>
    <lineage>
        <taxon>Eukaryota</taxon>
        <taxon>Fungi</taxon>
        <taxon>Dikarya</taxon>
        <taxon>Basidiomycota</taxon>
        <taxon>Agaricomycotina</taxon>
        <taxon>Agaricomycetes</taxon>
        <taxon>Agaricomycetidae</taxon>
        <taxon>Boletales</taxon>
        <taxon>Coniophorineae</taxon>
        <taxon>Coniophoraceae</taxon>
        <taxon>Coniophora</taxon>
    </lineage>
</organism>
<keyword evidence="5" id="KW-0949">S-adenosyl-L-methionine</keyword>
<dbReference type="Pfam" id="PF04140">
    <property type="entry name" value="ICMT"/>
    <property type="match status" value="1"/>
</dbReference>
<feature type="transmembrane region" description="Helical" evidence="5">
    <location>
        <begin position="183"/>
        <end position="203"/>
    </location>
</feature>
<dbReference type="Proteomes" id="UP000053558">
    <property type="component" value="Unassembled WGS sequence"/>
</dbReference>
<dbReference type="PROSITE" id="PS51257">
    <property type="entry name" value="PROKAR_LIPOPROTEIN"/>
    <property type="match status" value="1"/>
</dbReference>
<keyword evidence="4 5" id="KW-0472">Membrane</keyword>
<dbReference type="GO" id="GO:0004671">
    <property type="term" value="F:protein C-terminal S-isoprenylcysteine carboxyl O-methyltransferase activity"/>
    <property type="evidence" value="ECO:0007669"/>
    <property type="project" value="UniProtKB-EC"/>
</dbReference>
<feature type="transmembrane region" description="Helical" evidence="5">
    <location>
        <begin position="147"/>
        <end position="163"/>
    </location>
</feature>
<comment type="caution">
    <text evidence="5">Lacks conserved residue(s) required for the propagation of feature annotation.</text>
</comment>
<dbReference type="AlphaFoldDB" id="A0A5M3MW43"/>
<comment type="caution">
    <text evidence="7">The sequence shown here is derived from an EMBL/GenBank/DDBJ whole genome shotgun (WGS) entry which is preliminary data.</text>
</comment>
<dbReference type="InterPro" id="IPR007269">
    <property type="entry name" value="ICMT_MeTrfase"/>
</dbReference>
<dbReference type="RefSeq" id="XP_007767086.1">
    <property type="nucleotide sequence ID" value="XM_007768896.1"/>
</dbReference>
<dbReference type="OrthoDB" id="422086at2759"/>
<keyword evidence="3 5" id="KW-1133">Transmembrane helix</keyword>
<dbReference type="GO" id="GO:0005789">
    <property type="term" value="C:endoplasmic reticulum membrane"/>
    <property type="evidence" value="ECO:0007669"/>
    <property type="project" value="UniProtKB-SubCell"/>
</dbReference>
<evidence type="ECO:0000256" key="1">
    <source>
        <dbReference type="ARBA" id="ARBA00004141"/>
    </source>
</evidence>
<dbReference type="InterPro" id="IPR052527">
    <property type="entry name" value="Metal_cation-efflux_comp"/>
</dbReference>
<dbReference type="GeneID" id="19205081"/>
<protein>
    <recommendedName>
        <fullName evidence="5">Protein-S-isoprenylcysteine O-methyltransferase</fullName>
        <ecNumber evidence="5">2.1.1.100</ecNumber>
    </recommendedName>
</protein>
<keyword evidence="5" id="KW-0489">Methyltransferase</keyword>
<evidence type="ECO:0000313" key="8">
    <source>
        <dbReference type="Proteomes" id="UP000053558"/>
    </source>
</evidence>
<evidence type="ECO:0000256" key="5">
    <source>
        <dbReference type="RuleBase" id="RU362022"/>
    </source>
</evidence>
<keyword evidence="8" id="KW-1185">Reference proteome</keyword>
<keyword evidence="5" id="KW-0808">Transferase</keyword>
<dbReference type="EMBL" id="JH711576">
    <property type="protein sequence ID" value="EIW83280.1"/>
    <property type="molecule type" value="Genomic_DNA"/>
</dbReference>
<evidence type="ECO:0000256" key="3">
    <source>
        <dbReference type="ARBA" id="ARBA00022989"/>
    </source>
</evidence>
<feature type="chain" id="PRO_5024368052" description="Protein-S-isoprenylcysteine O-methyltransferase" evidence="6">
    <location>
        <begin position="19"/>
        <end position="232"/>
    </location>
</feature>
<name>A0A5M3MW43_CONPW</name>
<keyword evidence="2 5" id="KW-0812">Transmembrane</keyword>
<evidence type="ECO:0000256" key="4">
    <source>
        <dbReference type="ARBA" id="ARBA00023136"/>
    </source>
</evidence>
<comment type="similarity">
    <text evidence="5">Belongs to the class VI-like SAM-binding methyltransferase superfamily. Isoprenylcysteine carboxyl methyltransferase family.</text>
</comment>
<dbReference type="Gene3D" id="1.20.120.1630">
    <property type="match status" value="1"/>
</dbReference>
<sequence length="232" mass="25214">MALIKSVLLISSSLSVSACLTPPSVPNDGERVKVGLLEKIGINIAPALGKSMLILIASAETATILAARYPSLFPGGTVSALVRGSTLPSLQPDAVFTTGALLAIAGSQLRLLCFRVLGRHFTFELSVRKDHSLITLGPYSVVRHPSYAGWLIAMGGIMAAYFSPGSWLRTSGWLDTTTGRVLLGLWTVMAGYGTVSSLVRPVIEDRFLREHFREEWDRYAQRVKWRLVPGIF</sequence>
<feature type="signal peptide" evidence="6">
    <location>
        <begin position="1"/>
        <end position="18"/>
    </location>
</feature>
<evidence type="ECO:0000313" key="7">
    <source>
        <dbReference type="EMBL" id="EIW83280.1"/>
    </source>
</evidence>
<dbReference type="KEGG" id="cput:CONPUDRAFT_164250"/>
<gene>
    <name evidence="7" type="ORF">CONPUDRAFT_164250</name>
</gene>
<proteinExistence type="inferred from homology"/>
<comment type="catalytic activity">
    <reaction evidence="5">
        <text>[protein]-C-terminal S-[(2E,6E)-farnesyl]-L-cysteine + S-adenosyl-L-methionine = [protein]-C-terminal S-[(2E,6E)-farnesyl]-L-cysteine methyl ester + S-adenosyl-L-homocysteine</text>
        <dbReference type="Rhea" id="RHEA:21672"/>
        <dbReference type="Rhea" id="RHEA-COMP:12125"/>
        <dbReference type="Rhea" id="RHEA-COMP:12126"/>
        <dbReference type="ChEBI" id="CHEBI:57856"/>
        <dbReference type="ChEBI" id="CHEBI:59789"/>
        <dbReference type="ChEBI" id="CHEBI:90510"/>
        <dbReference type="ChEBI" id="CHEBI:90511"/>
        <dbReference type="EC" id="2.1.1.100"/>
    </reaction>
</comment>
<dbReference type="GO" id="GO:0032259">
    <property type="term" value="P:methylation"/>
    <property type="evidence" value="ECO:0007669"/>
    <property type="project" value="UniProtKB-KW"/>
</dbReference>
<dbReference type="PANTHER" id="PTHR43847:SF1">
    <property type="entry name" value="BLL3993 PROTEIN"/>
    <property type="match status" value="1"/>
</dbReference>
<dbReference type="PANTHER" id="PTHR43847">
    <property type="entry name" value="BLL3993 PROTEIN"/>
    <property type="match status" value="1"/>
</dbReference>